<dbReference type="GO" id="GO:0050660">
    <property type="term" value="F:flavin adenine dinucleotide binding"/>
    <property type="evidence" value="ECO:0007669"/>
    <property type="project" value="InterPro"/>
</dbReference>
<organism evidence="15 16">
    <name type="scientific">Noviluteimonas gilva</name>
    <dbReference type="NCBI Taxonomy" id="2682097"/>
    <lineage>
        <taxon>Bacteria</taxon>
        <taxon>Pseudomonadati</taxon>
        <taxon>Pseudomonadota</taxon>
        <taxon>Gammaproteobacteria</taxon>
        <taxon>Lysobacterales</taxon>
        <taxon>Lysobacteraceae</taxon>
        <taxon>Noviluteimonas</taxon>
    </lineage>
</organism>
<evidence type="ECO:0000256" key="2">
    <source>
        <dbReference type="ARBA" id="ARBA00009347"/>
    </source>
</evidence>
<keyword evidence="3 10" id="KW-0285">Flavoprotein</keyword>
<evidence type="ECO:0000259" key="14">
    <source>
        <dbReference type="Pfam" id="PF12806"/>
    </source>
</evidence>
<keyword evidence="16" id="KW-1185">Reference proteome</keyword>
<evidence type="ECO:0000256" key="3">
    <source>
        <dbReference type="ARBA" id="ARBA00022630"/>
    </source>
</evidence>
<dbReference type="InterPro" id="IPR052166">
    <property type="entry name" value="Diverse_Acyl-CoA_DH"/>
</dbReference>
<evidence type="ECO:0000259" key="13">
    <source>
        <dbReference type="Pfam" id="PF02771"/>
    </source>
</evidence>
<keyword evidence="5 10" id="KW-0560">Oxidoreductase</keyword>
<evidence type="ECO:0000256" key="6">
    <source>
        <dbReference type="ARBA" id="ARBA00051388"/>
    </source>
</evidence>
<dbReference type="Proteomes" id="UP000479692">
    <property type="component" value="Unassembled WGS sequence"/>
</dbReference>
<comment type="caution">
    <text evidence="15">The sequence shown here is derived from an EMBL/GenBank/DDBJ whole genome shotgun (WGS) entry which is preliminary data.</text>
</comment>
<evidence type="ECO:0000256" key="5">
    <source>
        <dbReference type="ARBA" id="ARBA00023002"/>
    </source>
</evidence>
<dbReference type="PANTHER" id="PTHR42803">
    <property type="entry name" value="ACYL-COA DEHYDROGENASE"/>
    <property type="match status" value="1"/>
</dbReference>
<dbReference type="EMBL" id="WOXT01000005">
    <property type="protein sequence ID" value="MUV15478.1"/>
    <property type="molecule type" value="Genomic_DNA"/>
</dbReference>
<feature type="domain" description="Acyl-CoA dehydrogenase/oxidase C-terminal" evidence="11">
    <location>
        <begin position="284"/>
        <end position="453"/>
    </location>
</feature>
<dbReference type="Pfam" id="PF02771">
    <property type="entry name" value="Acyl-CoA_dh_N"/>
    <property type="match status" value="1"/>
</dbReference>
<sequence length="597" mass="64914">MGSSYRAPLDDMRFVLYDVLGAEALFVKHGFNDATRDVVDAILQEGARFTETVLAPLNEIGDRVGCVYDKTTGDVRTPPGFREAYDKFVDGGWSGLVSPVEFGGQGMPHLAGLPLKEMIDAANLAWGNFPLLSHGATEALLHHGEAWQQEAFLKPIVDGRWTGTMCLTESHCGTDLGLLKTRAQPREDGSYEITGTKIFITAGEHDFTENIVHLVLARLPDAPAGSKGISLFIVPKMRVDRDGAMGERNAVRCGALEHKMGIHGSATCVINFDGAQGYLIGAPNKGLLAMFTMMNTARLAVGLQGLGISDRAYQNAVRYARERLQMRSLSGAKYPEKPADPIIVHPDVRRMLLTCKALIEGGRVLGYHAASLVDIAHHAKDEDERKHADVLLGFLTPIVKACLTEWGVECTYHALQCFGGHGYIAEHGMEQLARDARITTLYEGTTGIQALDLMGRKVMQQQAAGLQVFLGMIEAFCNDHANDAALAEFVEPLRAKSSEWQALTMQIGQRAVGDADEVGAAAYDYLFYSGYVALAYWWARSVAAAEASSHSADFKAAKRETARFFFTRLLPRTSAHAQAIASGVGPLMAMSAERFGD</sequence>
<dbReference type="Gene3D" id="2.40.110.10">
    <property type="entry name" value="Butyryl-CoA Dehydrogenase, subunit A, domain 2"/>
    <property type="match status" value="1"/>
</dbReference>
<dbReference type="InterPro" id="IPR046373">
    <property type="entry name" value="Acyl-CoA_Oxase/DH_mid-dom_sf"/>
</dbReference>
<comment type="function">
    <text evidence="7">Involved in the assimilation of dimethylsulphoniopropionate (DMSP), an important compound in the fixation of carbon in marine phytoplankton, by mediating the conversion of 3-(methylthio)propanoyl-CoA (MMPA-CoA) to 3-(methylthio)acryloyl-CoA (MTA-CoA).</text>
</comment>
<reference evidence="15 16" key="1">
    <citation type="submission" date="2019-12" db="EMBL/GenBank/DDBJ databases">
        <authorList>
            <person name="Xu J."/>
        </authorList>
    </citation>
    <scope>NUCLEOTIDE SEQUENCE [LARGE SCALE GENOMIC DNA]</scope>
    <source>
        <strain evidence="15 16">HX-5-24</strain>
    </source>
</reference>
<dbReference type="RefSeq" id="WP_156643071.1">
    <property type="nucleotide sequence ID" value="NZ_WOXT01000005.1"/>
</dbReference>
<dbReference type="InterPro" id="IPR009100">
    <property type="entry name" value="AcylCoA_DH/oxidase_NM_dom_sf"/>
</dbReference>
<dbReference type="InterPro" id="IPR025878">
    <property type="entry name" value="Acyl-CoA_dh-like_C_dom"/>
</dbReference>
<evidence type="ECO:0000256" key="4">
    <source>
        <dbReference type="ARBA" id="ARBA00022827"/>
    </source>
</evidence>
<comment type="cofactor">
    <cofactor evidence="1 10">
        <name>FAD</name>
        <dbReference type="ChEBI" id="CHEBI:57692"/>
    </cofactor>
</comment>
<dbReference type="SUPFAM" id="SSF47203">
    <property type="entry name" value="Acyl-CoA dehydrogenase C-terminal domain-like"/>
    <property type="match status" value="1"/>
</dbReference>
<evidence type="ECO:0000256" key="8">
    <source>
        <dbReference type="ARBA" id="ARBA00066694"/>
    </source>
</evidence>
<dbReference type="Pfam" id="PF12806">
    <property type="entry name" value="Acyl-CoA_dh_C"/>
    <property type="match status" value="1"/>
</dbReference>
<evidence type="ECO:0000313" key="15">
    <source>
        <dbReference type="EMBL" id="MUV15478.1"/>
    </source>
</evidence>
<evidence type="ECO:0000256" key="9">
    <source>
        <dbReference type="ARBA" id="ARBA00069043"/>
    </source>
</evidence>
<dbReference type="Pfam" id="PF00441">
    <property type="entry name" value="Acyl-CoA_dh_1"/>
    <property type="match status" value="1"/>
</dbReference>
<dbReference type="Gene3D" id="1.10.540.10">
    <property type="entry name" value="Acyl-CoA dehydrogenase/oxidase, N-terminal domain"/>
    <property type="match status" value="1"/>
</dbReference>
<proteinExistence type="inferred from homology"/>
<dbReference type="InterPro" id="IPR036250">
    <property type="entry name" value="AcylCo_DH-like_C"/>
</dbReference>
<accession>A0A7C9HWT3</accession>
<gene>
    <name evidence="15" type="ORF">GN331_14825</name>
</gene>
<feature type="domain" description="Acetyl-CoA dehydrogenase-like C-terminal" evidence="14">
    <location>
        <begin position="469"/>
        <end position="590"/>
    </location>
</feature>
<evidence type="ECO:0000313" key="16">
    <source>
        <dbReference type="Proteomes" id="UP000479692"/>
    </source>
</evidence>
<dbReference type="EC" id="1.3.99.41" evidence="8"/>
<dbReference type="PANTHER" id="PTHR42803:SF1">
    <property type="entry name" value="BROAD-SPECIFICITY LINEAR ACYL-COA DEHYDROGENASE FADE5"/>
    <property type="match status" value="1"/>
</dbReference>
<dbReference type="FunFam" id="2.40.110.10:FF:000031">
    <property type="entry name" value="Acyl-CoA dehydrogenase, putative"/>
    <property type="match status" value="1"/>
</dbReference>
<name>A0A7C9HWT3_9GAMM</name>
<dbReference type="AlphaFoldDB" id="A0A7C9HWT3"/>
<dbReference type="InterPro" id="IPR006091">
    <property type="entry name" value="Acyl-CoA_Oxase/DH_mid-dom"/>
</dbReference>
<dbReference type="InterPro" id="IPR013786">
    <property type="entry name" value="AcylCoA_DH/ox_N"/>
</dbReference>
<evidence type="ECO:0000256" key="7">
    <source>
        <dbReference type="ARBA" id="ARBA00058683"/>
    </source>
</evidence>
<dbReference type="InterPro" id="IPR037069">
    <property type="entry name" value="AcylCoA_DH/ox_N_sf"/>
</dbReference>
<dbReference type="Gene3D" id="1.20.140.10">
    <property type="entry name" value="Butyryl-CoA Dehydrogenase, subunit A, domain 3"/>
    <property type="match status" value="1"/>
</dbReference>
<protein>
    <recommendedName>
        <fullName evidence="9">3-methylmercaptopropionyl-CoA dehydrogenase</fullName>
        <ecNumber evidence="8">1.3.99.41</ecNumber>
    </recommendedName>
</protein>
<feature type="domain" description="Acyl-CoA oxidase/dehydrogenase middle" evidence="12">
    <location>
        <begin position="165"/>
        <end position="273"/>
    </location>
</feature>
<evidence type="ECO:0000259" key="11">
    <source>
        <dbReference type="Pfam" id="PF00441"/>
    </source>
</evidence>
<feature type="domain" description="Acyl-CoA dehydrogenase/oxidase N-terminal" evidence="13">
    <location>
        <begin position="82"/>
        <end position="159"/>
    </location>
</feature>
<dbReference type="Pfam" id="PF02770">
    <property type="entry name" value="Acyl-CoA_dh_M"/>
    <property type="match status" value="1"/>
</dbReference>
<evidence type="ECO:0000256" key="10">
    <source>
        <dbReference type="RuleBase" id="RU362125"/>
    </source>
</evidence>
<dbReference type="SUPFAM" id="SSF56645">
    <property type="entry name" value="Acyl-CoA dehydrogenase NM domain-like"/>
    <property type="match status" value="1"/>
</dbReference>
<keyword evidence="4 10" id="KW-0274">FAD</keyword>
<evidence type="ECO:0000259" key="12">
    <source>
        <dbReference type="Pfam" id="PF02770"/>
    </source>
</evidence>
<comment type="catalytic activity">
    <reaction evidence="6">
        <text>3-(methylsulfanyl)propanoyl-CoA + oxidized [electron-transfer flavoprotein] + H(+) = 3-(methylsulfanyl)acryloyl-CoA + reduced [electron-transfer flavoprotein]</text>
        <dbReference type="Rhea" id="RHEA:52612"/>
        <dbReference type="Rhea" id="RHEA-COMP:10685"/>
        <dbReference type="Rhea" id="RHEA-COMP:10686"/>
        <dbReference type="ChEBI" id="CHEBI:15378"/>
        <dbReference type="ChEBI" id="CHEBI:57692"/>
        <dbReference type="ChEBI" id="CHEBI:58307"/>
        <dbReference type="ChEBI" id="CHEBI:82815"/>
        <dbReference type="ChEBI" id="CHEBI:84994"/>
        <dbReference type="EC" id="1.3.99.41"/>
    </reaction>
    <physiologicalReaction direction="left-to-right" evidence="6">
        <dbReference type="Rhea" id="RHEA:52613"/>
    </physiologicalReaction>
</comment>
<comment type="similarity">
    <text evidence="2 10">Belongs to the acyl-CoA dehydrogenase family.</text>
</comment>
<evidence type="ECO:0000256" key="1">
    <source>
        <dbReference type="ARBA" id="ARBA00001974"/>
    </source>
</evidence>
<dbReference type="GO" id="GO:0016627">
    <property type="term" value="F:oxidoreductase activity, acting on the CH-CH group of donors"/>
    <property type="evidence" value="ECO:0007669"/>
    <property type="project" value="InterPro"/>
</dbReference>
<dbReference type="InterPro" id="IPR009075">
    <property type="entry name" value="AcylCo_DH/oxidase_C"/>
</dbReference>